<evidence type="ECO:0000256" key="2">
    <source>
        <dbReference type="ARBA" id="ARBA00009046"/>
    </source>
</evidence>
<evidence type="ECO:0000256" key="1">
    <source>
        <dbReference type="ARBA" id="ARBA00006847"/>
    </source>
</evidence>
<dbReference type="InterPro" id="IPR050079">
    <property type="entry name" value="DEAD_box_RNA_helicase"/>
</dbReference>
<dbReference type="PANTHER" id="PTHR47959">
    <property type="entry name" value="ATP-DEPENDENT RNA HELICASE RHLE-RELATED"/>
    <property type="match status" value="1"/>
</dbReference>
<comment type="similarity">
    <text evidence="1">In the N-terminal section; belongs to the CRISPR-associated nuclease Cas3-HD family.</text>
</comment>
<evidence type="ECO:0000313" key="11">
    <source>
        <dbReference type="EMBL" id="MBO1304770.1"/>
    </source>
</evidence>
<proteinExistence type="inferred from homology"/>
<dbReference type="RefSeq" id="WP_207671708.1">
    <property type="nucleotide sequence ID" value="NZ_JAFREM010000002.1"/>
</dbReference>
<keyword evidence="7" id="KW-0347">Helicase</keyword>
<keyword evidence="3" id="KW-0540">Nuclease</keyword>
<dbReference type="InterPro" id="IPR027417">
    <property type="entry name" value="P-loop_NTPase"/>
</dbReference>
<name>A0ABS3L6R2_9ENTE</name>
<evidence type="ECO:0000259" key="10">
    <source>
        <dbReference type="PROSITE" id="PS51643"/>
    </source>
</evidence>
<keyword evidence="12" id="KW-1185">Reference proteome</keyword>
<evidence type="ECO:0000256" key="9">
    <source>
        <dbReference type="ARBA" id="ARBA00023118"/>
    </source>
</evidence>
<accession>A0ABS3L6R2</accession>
<comment type="similarity">
    <text evidence="2">In the central section; belongs to the CRISPR-associated helicase Cas3 family.</text>
</comment>
<dbReference type="Gene3D" id="3.40.50.300">
    <property type="entry name" value="P-loop containing nucleotide triphosphate hydrolases"/>
    <property type="match status" value="1"/>
</dbReference>
<keyword evidence="6" id="KW-0378">Hydrolase</keyword>
<keyword evidence="5" id="KW-0547">Nucleotide-binding</keyword>
<dbReference type="InterPro" id="IPR038257">
    <property type="entry name" value="CRISPR-assoc_Cas3_HD_sf"/>
</dbReference>
<dbReference type="InterPro" id="IPR054712">
    <property type="entry name" value="Cas3-like_dom"/>
</dbReference>
<evidence type="ECO:0000256" key="3">
    <source>
        <dbReference type="ARBA" id="ARBA00022722"/>
    </source>
</evidence>
<gene>
    <name evidence="11" type="primary">cas3</name>
    <name evidence="11" type="ORF">JZO70_01255</name>
</gene>
<organism evidence="11 12">
    <name type="scientific">Candidatus Enterococcus moelleringii</name>
    <dbReference type="NCBI Taxonomy" id="2815325"/>
    <lineage>
        <taxon>Bacteria</taxon>
        <taxon>Bacillati</taxon>
        <taxon>Bacillota</taxon>
        <taxon>Bacilli</taxon>
        <taxon>Lactobacillales</taxon>
        <taxon>Enterococcaceae</taxon>
        <taxon>Enterococcus</taxon>
    </lineage>
</organism>
<evidence type="ECO:0000256" key="4">
    <source>
        <dbReference type="ARBA" id="ARBA00022723"/>
    </source>
</evidence>
<evidence type="ECO:0000256" key="7">
    <source>
        <dbReference type="ARBA" id="ARBA00022806"/>
    </source>
</evidence>
<dbReference type="Gene3D" id="1.10.3210.30">
    <property type="match status" value="1"/>
</dbReference>
<dbReference type="CDD" id="cd09641">
    <property type="entry name" value="Cas3''_I"/>
    <property type="match status" value="1"/>
</dbReference>
<dbReference type="Pfam" id="PF18019">
    <property type="entry name" value="Cas3_HD"/>
    <property type="match status" value="1"/>
</dbReference>
<dbReference type="EMBL" id="JAFREM010000002">
    <property type="protein sequence ID" value="MBO1304770.1"/>
    <property type="molecule type" value="Genomic_DNA"/>
</dbReference>
<comment type="caution">
    <text evidence="11">The sequence shown here is derived from an EMBL/GenBank/DDBJ whole genome shotgun (WGS) entry which is preliminary data.</text>
</comment>
<keyword evidence="8" id="KW-0067">ATP-binding</keyword>
<dbReference type="PANTHER" id="PTHR47959:SF16">
    <property type="entry name" value="CRISPR-ASSOCIATED NUCLEASE_HELICASE CAS3-RELATED"/>
    <property type="match status" value="1"/>
</dbReference>
<dbReference type="Proteomes" id="UP000664601">
    <property type="component" value="Unassembled WGS sequence"/>
</dbReference>
<dbReference type="SUPFAM" id="SSF52540">
    <property type="entry name" value="P-loop containing nucleoside triphosphate hydrolases"/>
    <property type="match status" value="1"/>
</dbReference>
<protein>
    <submittedName>
        <fullName evidence="11">CRISPR-associated helicase Cas3</fullName>
    </submittedName>
</protein>
<evidence type="ECO:0000256" key="8">
    <source>
        <dbReference type="ARBA" id="ARBA00022840"/>
    </source>
</evidence>
<dbReference type="NCBIfam" id="TIGR01596">
    <property type="entry name" value="cas3_HD"/>
    <property type="match status" value="1"/>
</dbReference>
<dbReference type="NCBIfam" id="TIGR01587">
    <property type="entry name" value="cas3_core"/>
    <property type="match status" value="1"/>
</dbReference>
<dbReference type="Pfam" id="PF22590">
    <property type="entry name" value="Cas3-like_C_2"/>
    <property type="match status" value="1"/>
</dbReference>
<reference evidence="11 12" key="1">
    <citation type="submission" date="2021-03" db="EMBL/GenBank/DDBJ databases">
        <title>Enterococcal diversity collection.</title>
        <authorList>
            <person name="Gilmore M.S."/>
            <person name="Schwartzman J."/>
            <person name="Van Tyne D."/>
            <person name="Martin M."/>
            <person name="Earl A.M."/>
            <person name="Manson A.L."/>
            <person name="Straub T."/>
            <person name="Salamzade R."/>
            <person name="Saavedra J."/>
            <person name="Lebreton F."/>
            <person name="Prichula J."/>
            <person name="Schaufler K."/>
            <person name="Gaca A."/>
            <person name="Sgardioli B."/>
            <person name="Wagenaar J."/>
            <person name="Strong T."/>
        </authorList>
    </citation>
    <scope>NUCLEOTIDE SEQUENCE [LARGE SCALE GENOMIC DNA]</scope>
    <source>
        <strain evidence="11 12">669A</strain>
    </source>
</reference>
<sequence>MKKRYLLAKSSTKVTGKLKNGRTLAEHTQDLLKCYDQIITPEITLSENKKLMIRLGCVWHDLGKMNSKIQNNIYRSMAKNAEEEDERLEIEAALIPCSNPEKEEVKHNLLSPAFFYSELQKRTDLSWQEKQVLLKAVMYHHGSFGKYYDVRQTAVEEAIFYDIYQDILSQKDCFVFEDIEAVLTNELLAKLPKDVTELNFEYYKDFQKPFDLLVQQNDTNLAEDEPSSKKEKFNQMYIEVKGFVNLMDHLASSQEGQDFKYYFTREEQAETDQKLLSFIQQRTGDAQAKFNALQEEILQFEDQPLVVTEAFTSAGKTVCSDRLTAAKKLYLVPNRISAMSFYQEAVEKYGQKNVGVLHGTLHLYQSKAEEEASEISLSANDIELARNFAKPYLLATVDQIAMTLFKYPAYEKVLAVLKDARVCVDEIHLLSPRMFLAFVYLMEYAMKHLDTRFHLMTATLPSSYKKRLNNLLKYDGIHQADTVKRGEKTIQLSLNHDSSEIVAISKQALSNNQQVLIILNDVDSVIRCYKQLKEALPEDTAIQCIHGRFKENDSKGLYSRITRQEGQIWLTTQVVEIALDIDFPIVISDLAPMDSLIQRMGRNNRRGKLEKGGLFYLLKPKAYSVYDQVLLDETNKLLTKEQKNRKKSKKKEVWLLDMVDRKDLLTNYYEQKNVNKFFDTEFQQAEKEIRKIFGLTSKQPLNGEKLILEEEPYQNIADSKKEAAKYFRNSAMQIKVYLEEDVQAAEQTGKDITGEGISISGRRYYQLLSRNAIVEKSYRKVLLQGSYIYDSKFGLEFLTKTVVPISEVSEDDEN</sequence>
<evidence type="ECO:0000256" key="5">
    <source>
        <dbReference type="ARBA" id="ARBA00022741"/>
    </source>
</evidence>
<dbReference type="PROSITE" id="PS51643">
    <property type="entry name" value="HD_CAS3"/>
    <property type="match status" value="1"/>
</dbReference>
<dbReference type="InterPro" id="IPR006483">
    <property type="entry name" value="CRISPR-assoc_Cas3_HD"/>
</dbReference>
<feature type="domain" description="HD Cas3-type" evidence="10">
    <location>
        <begin position="17"/>
        <end position="250"/>
    </location>
</feature>
<dbReference type="InterPro" id="IPR006474">
    <property type="entry name" value="Helicase_Cas3_CRISPR-ass_core"/>
</dbReference>
<evidence type="ECO:0000256" key="6">
    <source>
        <dbReference type="ARBA" id="ARBA00022801"/>
    </source>
</evidence>
<keyword evidence="4" id="KW-0479">Metal-binding</keyword>
<keyword evidence="9" id="KW-0051">Antiviral defense</keyword>
<evidence type="ECO:0000313" key="12">
    <source>
        <dbReference type="Proteomes" id="UP000664601"/>
    </source>
</evidence>